<dbReference type="Proteomes" id="UP001218218">
    <property type="component" value="Unassembled WGS sequence"/>
</dbReference>
<organism evidence="1 2">
    <name type="scientific">Mycena albidolilacea</name>
    <dbReference type="NCBI Taxonomy" id="1033008"/>
    <lineage>
        <taxon>Eukaryota</taxon>
        <taxon>Fungi</taxon>
        <taxon>Dikarya</taxon>
        <taxon>Basidiomycota</taxon>
        <taxon>Agaricomycotina</taxon>
        <taxon>Agaricomycetes</taxon>
        <taxon>Agaricomycetidae</taxon>
        <taxon>Agaricales</taxon>
        <taxon>Marasmiineae</taxon>
        <taxon>Mycenaceae</taxon>
        <taxon>Mycena</taxon>
    </lineage>
</organism>
<feature type="non-terminal residue" evidence="1">
    <location>
        <position position="314"/>
    </location>
</feature>
<dbReference type="AlphaFoldDB" id="A0AAD7EC33"/>
<dbReference type="EMBL" id="JARIHO010000077">
    <property type="protein sequence ID" value="KAJ7310770.1"/>
    <property type="molecule type" value="Genomic_DNA"/>
</dbReference>
<protein>
    <submittedName>
        <fullName evidence="1">Uncharacterized protein</fullName>
    </submittedName>
</protein>
<evidence type="ECO:0000313" key="2">
    <source>
        <dbReference type="Proteomes" id="UP001218218"/>
    </source>
</evidence>
<reference evidence="1" key="1">
    <citation type="submission" date="2023-03" db="EMBL/GenBank/DDBJ databases">
        <title>Massive genome expansion in bonnet fungi (Mycena s.s.) driven by repeated elements and novel gene families across ecological guilds.</title>
        <authorList>
            <consortium name="Lawrence Berkeley National Laboratory"/>
            <person name="Harder C.B."/>
            <person name="Miyauchi S."/>
            <person name="Viragh M."/>
            <person name="Kuo A."/>
            <person name="Thoen E."/>
            <person name="Andreopoulos B."/>
            <person name="Lu D."/>
            <person name="Skrede I."/>
            <person name="Drula E."/>
            <person name="Henrissat B."/>
            <person name="Morin E."/>
            <person name="Kohler A."/>
            <person name="Barry K."/>
            <person name="LaButti K."/>
            <person name="Morin E."/>
            <person name="Salamov A."/>
            <person name="Lipzen A."/>
            <person name="Mereny Z."/>
            <person name="Hegedus B."/>
            <person name="Baldrian P."/>
            <person name="Stursova M."/>
            <person name="Weitz H."/>
            <person name="Taylor A."/>
            <person name="Grigoriev I.V."/>
            <person name="Nagy L.G."/>
            <person name="Martin F."/>
            <person name="Kauserud H."/>
        </authorList>
    </citation>
    <scope>NUCLEOTIDE SEQUENCE</scope>
    <source>
        <strain evidence="1">CBHHK002</strain>
    </source>
</reference>
<proteinExistence type="predicted"/>
<evidence type="ECO:0000313" key="1">
    <source>
        <dbReference type="EMBL" id="KAJ7310770.1"/>
    </source>
</evidence>
<keyword evidence="2" id="KW-1185">Reference proteome</keyword>
<accession>A0AAD7EC33</accession>
<sequence length="314" mass="35155">MPARNDRMAPIFDSQAPRELRRYFTDLDFLLSRSCITDDTGKKLHTTRYLAFDDQELWESVPEFSDPSVSFDQFTTAIFRLYPEADPDRRYSIADIDALVAEHSRITPPSRASFLQFYRRFFLISTYLCAKDRISAHEQSRAFVRAIPTSISSRVLERLRIRCTDVHPHDPYPLPDLRDAVDFVLLDSASISLRASPAASVPAPPEPPASAPSDPLLAPLVAAVNELVLLISSQQQPSRIAPHLDSLPPSSRLTSCSYCDSPAHFIARCPRVAEDVATGLCRRNSEGKVVLPSGSFVPRRVVGPNLRARIISWH</sequence>
<comment type="caution">
    <text evidence="1">The sequence shown here is derived from an EMBL/GenBank/DDBJ whole genome shotgun (WGS) entry which is preliminary data.</text>
</comment>
<name>A0AAD7EC33_9AGAR</name>
<gene>
    <name evidence="1" type="ORF">DFH08DRAFT_627542</name>
</gene>